<dbReference type="EMBL" id="CP146022">
    <property type="protein sequence ID" value="WWQ64490.1"/>
    <property type="molecule type" value="Genomic_DNA"/>
</dbReference>
<name>A0ACD5AB84_9ACTN</name>
<sequence length="513" mass="52598">MILAPHEIRVLPHRRLPLLARQVRAALAARPDGAAARDAVEPALALCRVFDSASDVFVSDGHELALVWHLLTGAPELPGPRSCPHPPSGVRALSYAEGLARALWLAGDTGRRVVVVARAATLSTATGRAALDTLARCPAPVVVLALTDADHTDHAGHAGHAGPVRTSDVLPVVLRRARELLAPGREMEVLGPVDAARGRELEAALVRARDAGRTVVVRCRVDGGSRAVAPASPAWEAVLGDELAAVGAELPEVIAVRVQGELDAGTAPFARRHPERTVTPAGAEPQIAACAAGLAAGRLHPVVVAHDDFAGRALAGCQAGPEHAGVTFALGGSGPVAAVPGVRRAQPRDAARLRAQLREALGVEDAPTLVRFPSGPVGPDIEAQAHDRGVDVLYGVEGGARGDALIVSVGAHARLALAAARVARSRGLTVTVVDPRWADPLPDRVVTLAARHLLVAVVEDGDGAGGVREELARRLAEAGARVPVVAAVPWESEAEALAAVLVAGVGAADSVGA</sequence>
<reference evidence="1" key="1">
    <citation type="journal article" date="2025" name="Int. J. Syst. Evol. Microbiol.">
        <title>Streptomyces citrinus sp. nov., with yellow diffusible pigment.</title>
        <authorList>
            <person name="He Y."/>
            <person name="Yang E."/>
            <person name="Xu J."/>
            <person name="Sun Y."/>
            <person name="Sun L."/>
        </authorList>
    </citation>
    <scope>NUCLEOTIDE SEQUENCE</scope>
    <source>
        <strain evidence="1">Q6</strain>
    </source>
</reference>
<evidence type="ECO:0000313" key="1">
    <source>
        <dbReference type="EMBL" id="WWQ64490.1"/>
    </source>
</evidence>
<evidence type="ECO:0000313" key="2">
    <source>
        <dbReference type="Proteomes" id="UP001432251"/>
    </source>
</evidence>
<proteinExistence type="predicted"/>
<organism evidence="1 2">
    <name type="scientific">Streptomyces citrinus</name>
    <dbReference type="NCBI Taxonomy" id="3118173"/>
    <lineage>
        <taxon>Bacteria</taxon>
        <taxon>Bacillati</taxon>
        <taxon>Actinomycetota</taxon>
        <taxon>Actinomycetes</taxon>
        <taxon>Kitasatosporales</taxon>
        <taxon>Streptomycetaceae</taxon>
        <taxon>Streptomyces</taxon>
    </lineage>
</organism>
<dbReference type="Proteomes" id="UP001432251">
    <property type="component" value="Chromosome"/>
</dbReference>
<accession>A0ACD5AB84</accession>
<gene>
    <name evidence="1" type="ORF">V2W30_14840</name>
</gene>
<keyword evidence="2" id="KW-1185">Reference proteome</keyword>
<protein>
    <submittedName>
        <fullName evidence="1">Transketolase C-terminal domain-containing protein</fullName>
    </submittedName>
</protein>